<dbReference type="RefSeq" id="WP_039222443.1">
    <property type="nucleotide sequence ID" value="NZ_JWLW01000056.1"/>
</dbReference>
<protein>
    <submittedName>
        <fullName evidence="3">Membrane protein</fullName>
    </submittedName>
</protein>
<dbReference type="Gene3D" id="1.20.1600.10">
    <property type="entry name" value="Outer membrane efflux proteins (OEP)"/>
    <property type="match status" value="1"/>
</dbReference>
<keyword evidence="2" id="KW-0732">Signal</keyword>
<evidence type="ECO:0000256" key="1">
    <source>
        <dbReference type="SAM" id="Coils"/>
    </source>
</evidence>
<organism evidence="3 4">
    <name type="scientific">Alteromonas marina</name>
    <dbReference type="NCBI Taxonomy" id="203795"/>
    <lineage>
        <taxon>Bacteria</taxon>
        <taxon>Pseudomonadati</taxon>
        <taxon>Pseudomonadota</taxon>
        <taxon>Gammaproteobacteria</taxon>
        <taxon>Alteromonadales</taxon>
        <taxon>Alteromonadaceae</taxon>
        <taxon>Alteromonas/Salinimonas group</taxon>
        <taxon>Alteromonas</taxon>
    </lineage>
</organism>
<keyword evidence="4" id="KW-1185">Reference proteome</keyword>
<accession>A0A0B3Y111</accession>
<feature type="coiled-coil region" evidence="1">
    <location>
        <begin position="303"/>
        <end position="337"/>
    </location>
</feature>
<reference evidence="3 4" key="1">
    <citation type="submission" date="2014-12" db="EMBL/GenBank/DDBJ databases">
        <title>Genome sequencing of Alteromonas marina AD001.</title>
        <authorList>
            <person name="Adrian T.G.S."/>
            <person name="Chan K.G."/>
        </authorList>
    </citation>
    <scope>NUCLEOTIDE SEQUENCE [LARGE SCALE GENOMIC DNA]</scope>
    <source>
        <strain evidence="3 4">AD001</strain>
    </source>
</reference>
<feature type="chain" id="PRO_5002100757" evidence="2">
    <location>
        <begin position="25"/>
        <end position="396"/>
    </location>
</feature>
<feature type="signal peptide" evidence="2">
    <location>
        <begin position="1"/>
        <end position="24"/>
    </location>
</feature>
<dbReference type="OrthoDB" id="5755469at2"/>
<comment type="caution">
    <text evidence="3">The sequence shown here is derived from an EMBL/GenBank/DDBJ whole genome shotgun (WGS) entry which is preliminary data.</text>
</comment>
<sequence>MNTRYLFILLSFLVSSLFTISSVAAETLSAITNNTTQRLKQIYNVNPEKLQHNVQSINRWLQGPASLQLIALPSDTQGGTDEYEVGVFFPFRSPAGRELDAQQLSITKALDNLQETRFRLMTSGLIREALWQRLFAKAEVDGLLKKQEWIASLDGVIAGLAKTGELDRIASLRWQQEKLSHQLALKKAQMALEKAQKQYKQVTGTDVLPEHVTEVLAGDLENKLQTHPELRLLSLSQSQIDMNLAQSDQSLSPWVLGVIARQLRGPAGNENLLGVSINIPLPMGEGNSANNYASWKATRDELTEALAETYTRLQTQLNDALQQVNYLTEATNNLEEQVELGTEITELYQQQGSVLPKTFWLEQLIAQQELKLTLSLNRLRRAEAISKVNQIAGVTL</sequence>
<feature type="coiled-coil region" evidence="1">
    <location>
        <begin position="178"/>
        <end position="205"/>
    </location>
</feature>
<proteinExistence type="predicted"/>
<evidence type="ECO:0000313" key="3">
    <source>
        <dbReference type="EMBL" id="KHT46334.1"/>
    </source>
</evidence>
<evidence type="ECO:0000256" key="2">
    <source>
        <dbReference type="SAM" id="SignalP"/>
    </source>
</evidence>
<gene>
    <name evidence="3" type="ORF">RJ41_14795</name>
</gene>
<evidence type="ECO:0000313" key="4">
    <source>
        <dbReference type="Proteomes" id="UP000031197"/>
    </source>
</evidence>
<dbReference type="SUPFAM" id="SSF56954">
    <property type="entry name" value="Outer membrane efflux proteins (OEP)"/>
    <property type="match status" value="1"/>
</dbReference>
<dbReference type="EMBL" id="JWLW01000056">
    <property type="protein sequence ID" value="KHT46334.1"/>
    <property type="molecule type" value="Genomic_DNA"/>
</dbReference>
<keyword evidence="1" id="KW-0175">Coiled coil</keyword>
<dbReference type="Proteomes" id="UP000031197">
    <property type="component" value="Unassembled WGS sequence"/>
</dbReference>
<dbReference type="AlphaFoldDB" id="A0A0B3Y111"/>
<name>A0A0B3Y111_9ALTE</name>